<dbReference type="CDD" id="cd07377">
    <property type="entry name" value="WHTH_GntR"/>
    <property type="match status" value="1"/>
</dbReference>
<dbReference type="InterPro" id="IPR051446">
    <property type="entry name" value="HTH_trans_reg/aminotransferase"/>
</dbReference>
<protein>
    <submittedName>
        <fullName evidence="7">PLP-dependent aminotransferase family protein</fullName>
    </submittedName>
</protein>
<evidence type="ECO:0000313" key="8">
    <source>
        <dbReference type="Proteomes" id="UP001621418"/>
    </source>
</evidence>
<dbReference type="EMBL" id="CP109527">
    <property type="protein sequence ID" value="WTY39070.1"/>
    <property type="molecule type" value="Genomic_DNA"/>
</dbReference>
<keyword evidence="4" id="KW-0238">DNA-binding</keyword>
<keyword evidence="2" id="KW-0663">Pyridoxal phosphate</keyword>
<keyword evidence="8" id="KW-1185">Reference proteome</keyword>
<keyword evidence="3" id="KW-0805">Transcription regulation</keyword>
<dbReference type="Pfam" id="PF00392">
    <property type="entry name" value="GntR"/>
    <property type="match status" value="1"/>
</dbReference>
<dbReference type="InterPro" id="IPR015421">
    <property type="entry name" value="PyrdxlP-dep_Trfase_major"/>
</dbReference>
<dbReference type="PROSITE" id="PS50949">
    <property type="entry name" value="HTH_GNTR"/>
    <property type="match status" value="1"/>
</dbReference>
<comment type="similarity">
    <text evidence="1">In the C-terminal section; belongs to the class-I pyridoxal-phosphate-dependent aminotransferase family.</text>
</comment>
<dbReference type="SUPFAM" id="SSF46785">
    <property type="entry name" value="Winged helix' DNA-binding domain"/>
    <property type="match status" value="1"/>
</dbReference>
<dbReference type="CDD" id="cd00609">
    <property type="entry name" value="AAT_like"/>
    <property type="match status" value="1"/>
</dbReference>
<keyword evidence="5" id="KW-0804">Transcription</keyword>
<proteinExistence type="inferred from homology"/>
<dbReference type="GO" id="GO:0008483">
    <property type="term" value="F:transaminase activity"/>
    <property type="evidence" value="ECO:0007669"/>
    <property type="project" value="UniProtKB-KW"/>
</dbReference>
<dbReference type="SMART" id="SM00345">
    <property type="entry name" value="HTH_GNTR"/>
    <property type="match status" value="1"/>
</dbReference>
<evidence type="ECO:0000256" key="1">
    <source>
        <dbReference type="ARBA" id="ARBA00005384"/>
    </source>
</evidence>
<dbReference type="InterPro" id="IPR000524">
    <property type="entry name" value="Tscrpt_reg_HTH_GntR"/>
</dbReference>
<evidence type="ECO:0000256" key="5">
    <source>
        <dbReference type="ARBA" id="ARBA00023163"/>
    </source>
</evidence>
<dbReference type="Gene3D" id="1.10.10.10">
    <property type="entry name" value="Winged helix-like DNA-binding domain superfamily/Winged helix DNA-binding domain"/>
    <property type="match status" value="1"/>
</dbReference>
<dbReference type="InterPro" id="IPR036390">
    <property type="entry name" value="WH_DNA-bd_sf"/>
</dbReference>
<name>A0ABZ1NGB9_9NOCA</name>
<dbReference type="Proteomes" id="UP001621418">
    <property type="component" value="Chromosome"/>
</dbReference>
<evidence type="ECO:0000256" key="2">
    <source>
        <dbReference type="ARBA" id="ARBA00022898"/>
    </source>
</evidence>
<accession>A0ABZ1NGB9</accession>
<dbReference type="InterPro" id="IPR015424">
    <property type="entry name" value="PyrdxlP-dep_Trfase"/>
</dbReference>
<keyword evidence="7" id="KW-0808">Transferase</keyword>
<dbReference type="InterPro" id="IPR036388">
    <property type="entry name" value="WH-like_DNA-bd_sf"/>
</dbReference>
<dbReference type="Pfam" id="PF00155">
    <property type="entry name" value="Aminotran_1_2"/>
    <property type="match status" value="1"/>
</dbReference>
<dbReference type="Gene3D" id="3.40.640.10">
    <property type="entry name" value="Type I PLP-dependent aspartate aminotransferase-like (Major domain)"/>
    <property type="match status" value="1"/>
</dbReference>
<organism evidence="7 8">
    <name type="scientific">Nocardia salmonicida</name>
    <dbReference type="NCBI Taxonomy" id="53431"/>
    <lineage>
        <taxon>Bacteria</taxon>
        <taxon>Bacillati</taxon>
        <taxon>Actinomycetota</taxon>
        <taxon>Actinomycetes</taxon>
        <taxon>Mycobacteriales</taxon>
        <taxon>Nocardiaceae</taxon>
        <taxon>Nocardia</taxon>
    </lineage>
</organism>
<dbReference type="SUPFAM" id="SSF53383">
    <property type="entry name" value="PLP-dependent transferases"/>
    <property type="match status" value="1"/>
</dbReference>
<dbReference type="RefSeq" id="WP_405150950.1">
    <property type="nucleotide sequence ID" value="NZ_CP109527.1"/>
</dbReference>
<keyword evidence="7" id="KW-0032">Aminotransferase</keyword>
<gene>
    <name evidence="7" type="ORF">OG308_15180</name>
</gene>
<evidence type="ECO:0000313" key="7">
    <source>
        <dbReference type="EMBL" id="WTY39070.1"/>
    </source>
</evidence>
<sequence length="496" mass="52994">MVIIVELLGATIQHQSAIIGLAMDPITVIDRLGRWSAGRGPLYALLAAGLRGLIEDGELPPGALLPPDRKLAVALSVGRSTVVAAYDLLHDEGRIVRRQGSGTRVAGSPQVDPPETTSEPMFLDLLEPRSDVISLACAAPDRPPHAVAESYAAMLPALAATTDDIGYYPSGHPALREAVAEYYRGRGLPTEAGQILVTTGGQQALSLLARAFLRPGDRVLVEAPTYPGALEAFRAEAAVVCGLPPGLDGFEGAIRDQRPTLAYVIPTFQNPTGSVLSTLTRRRLAEISAAEGIPLIDDEVLAELGFPGHETPRPLAAFADTVITIGSLSKSVWGGLRVGWIRAASPVVTKLARLRAVHDLGGNLPAQLAAAELVPRLDDLLRAQATERRLRHNHLRAELARRIPEWEAPPVDGGQTLWIRLPHGDGASFAQAALRHHVSILAGSGLDPTGGSERYLRLHFLHPLETLTAAVDRLAEAWRTYRPPNRPTVTTPPLAM</sequence>
<dbReference type="PANTHER" id="PTHR46577">
    <property type="entry name" value="HTH-TYPE TRANSCRIPTIONAL REGULATORY PROTEIN GABR"/>
    <property type="match status" value="1"/>
</dbReference>
<evidence type="ECO:0000256" key="3">
    <source>
        <dbReference type="ARBA" id="ARBA00023015"/>
    </source>
</evidence>
<reference evidence="7 8" key="1">
    <citation type="submission" date="2022-10" db="EMBL/GenBank/DDBJ databases">
        <title>The complete genomes of actinobacterial strains from the NBC collection.</title>
        <authorList>
            <person name="Joergensen T.S."/>
            <person name="Alvarez Arevalo M."/>
            <person name="Sterndorff E.B."/>
            <person name="Faurdal D."/>
            <person name="Vuksanovic O."/>
            <person name="Mourched A.-S."/>
            <person name="Charusanti P."/>
            <person name="Shaw S."/>
            <person name="Blin K."/>
            <person name="Weber T."/>
        </authorList>
    </citation>
    <scope>NUCLEOTIDE SEQUENCE [LARGE SCALE GENOMIC DNA]</scope>
    <source>
        <strain evidence="7 8">NBC_01413</strain>
    </source>
</reference>
<dbReference type="PANTHER" id="PTHR46577:SF1">
    <property type="entry name" value="HTH-TYPE TRANSCRIPTIONAL REGULATORY PROTEIN GABR"/>
    <property type="match status" value="1"/>
</dbReference>
<dbReference type="InterPro" id="IPR004839">
    <property type="entry name" value="Aminotransferase_I/II_large"/>
</dbReference>
<evidence type="ECO:0000256" key="4">
    <source>
        <dbReference type="ARBA" id="ARBA00023125"/>
    </source>
</evidence>
<feature type="domain" description="HTH gntR-type" evidence="6">
    <location>
        <begin position="40"/>
        <end position="108"/>
    </location>
</feature>
<evidence type="ECO:0000259" key="6">
    <source>
        <dbReference type="PROSITE" id="PS50949"/>
    </source>
</evidence>